<sequence length="222" mass="24938">MRVSHTAPIFTDILPEEVRMKKFTIAAIAVLSIAGSGAVYAQYHRPWMERMRHHIRMNPEDRAALVDARIAAVHAGLKLNADQEKLWPPVEAAVRDFAKLRIDRANARMNAGPGDAGKDADRPEDPVARLRQRAEDMGATSAALKKIADAADPLYKTLDEGQKRRLAVLTRHRGPFGGGEDGPPRHFMERGMGRMMDRSMEHFHHDRFDHDGGPDRDREGRL</sequence>
<proteinExistence type="predicted"/>
<organism evidence="1 2">
    <name type="scientific">Bradyrhizobium nitroreducens</name>
    <dbReference type="NCBI Taxonomy" id="709803"/>
    <lineage>
        <taxon>Bacteria</taxon>
        <taxon>Pseudomonadati</taxon>
        <taxon>Pseudomonadota</taxon>
        <taxon>Alphaproteobacteria</taxon>
        <taxon>Hyphomicrobiales</taxon>
        <taxon>Nitrobacteraceae</taxon>
        <taxon>Bradyrhizobium</taxon>
    </lineage>
</organism>
<dbReference type="AlphaFoldDB" id="A0A2M6UH82"/>
<keyword evidence="2" id="KW-1185">Reference proteome</keyword>
<gene>
    <name evidence="1" type="ORF">TSA1_26760</name>
</gene>
<comment type="caution">
    <text evidence="1">The sequence shown here is derived from an EMBL/GenBank/DDBJ whole genome shotgun (WGS) entry which is preliminary data.</text>
</comment>
<accession>A0A2M6UH82</accession>
<evidence type="ECO:0000313" key="2">
    <source>
        <dbReference type="Proteomes" id="UP000228930"/>
    </source>
</evidence>
<dbReference type="EMBL" id="LFJC01000003">
    <property type="protein sequence ID" value="PIT03970.1"/>
    <property type="molecule type" value="Genomic_DNA"/>
</dbReference>
<evidence type="ECO:0008006" key="3">
    <source>
        <dbReference type="Google" id="ProtNLM"/>
    </source>
</evidence>
<protein>
    <recommendedName>
        <fullName evidence="3">LTXXQ motif family protein</fullName>
    </recommendedName>
</protein>
<dbReference type="GO" id="GO:0042597">
    <property type="term" value="C:periplasmic space"/>
    <property type="evidence" value="ECO:0007669"/>
    <property type="project" value="InterPro"/>
</dbReference>
<name>A0A2M6UH82_9BRAD</name>
<dbReference type="Proteomes" id="UP000228930">
    <property type="component" value="Unassembled WGS sequence"/>
</dbReference>
<evidence type="ECO:0000313" key="1">
    <source>
        <dbReference type="EMBL" id="PIT03970.1"/>
    </source>
</evidence>
<dbReference type="InterPro" id="IPR012899">
    <property type="entry name" value="LTXXQ"/>
</dbReference>
<dbReference type="Pfam" id="PF07813">
    <property type="entry name" value="LTXXQ"/>
    <property type="match status" value="1"/>
</dbReference>
<reference evidence="1 2" key="1">
    <citation type="submission" date="2015-06" db="EMBL/GenBank/DDBJ databases">
        <title>Comparative genome analysis of nirS-carrying Bradyrhizobium sp. strains.</title>
        <authorList>
            <person name="Ishii S."/>
            <person name="Jang J."/>
            <person name="Nishizawa T."/>
            <person name="Senoo K."/>
        </authorList>
    </citation>
    <scope>NUCLEOTIDE SEQUENCE [LARGE SCALE GENOMIC DNA]</scope>
    <source>
        <strain evidence="1 2">TSA1</strain>
    </source>
</reference>